<dbReference type="InterPro" id="IPR036318">
    <property type="entry name" value="FAD-bd_PCMH-like_sf"/>
</dbReference>
<dbReference type="InterPro" id="IPR016167">
    <property type="entry name" value="FAD-bd_PCMH_sub1"/>
</dbReference>
<gene>
    <name evidence="5" type="ORF">EPICR_20094</name>
</gene>
<dbReference type="InterPro" id="IPR051312">
    <property type="entry name" value="Diverse_Substr_Oxidored"/>
</dbReference>
<evidence type="ECO:0000256" key="2">
    <source>
        <dbReference type="ARBA" id="ARBA00022827"/>
    </source>
</evidence>
<evidence type="ECO:0000256" key="3">
    <source>
        <dbReference type="ARBA" id="ARBA00023002"/>
    </source>
</evidence>
<sequence length="333" mass="35422">MRLPDFEYISPGNLDEALDALARAGDDGAVLAGGTDLLVRMKQGLAGPRLLVSLKNIEGLSYVRREENALKIGARTSLADILCSDEAGGFFPALARAAKSVGAFSLQRHQGTIGGNICQDNRCKYYNQSAFFRSARQACHKAGGKICYARDGSDRCRSTCRSDLGPVLMALDARAVLTGKDGQRTVSVEDFYASEGENPIAVAPHELLTEIQIPFPEKKPGNAYHRLAFRSAIDYPIVCAAVSLEASDGNVSKARLTVGAVGSAPLLLLSASKRLEGPWSPEKIGEAAKMAMDTASAFAVDNVAAPVEYRIQMIAVMAKRAIEEAAGMALGKV</sequence>
<keyword evidence="2" id="KW-0274">FAD</keyword>
<dbReference type="InterPro" id="IPR036683">
    <property type="entry name" value="CO_DH_flav_C_dom_sf"/>
</dbReference>
<dbReference type="SUPFAM" id="SSF55447">
    <property type="entry name" value="CO dehydrogenase flavoprotein C-terminal domain-like"/>
    <property type="match status" value="1"/>
</dbReference>
<dbReference type="PROSITE" id="PS51387">
    <property type="entry name" value="FAD_PCMH"/>
    <property type="match status" value="1"/>
</dbReference>
<keyword evidence="3" id="KW-0560">Oxidoreductase</keyword>
<dbReference type="Pfam" id="PF00941">
    <property type="entry name" value="FAD_binding_5"/>
    <property type="match status" value="1"/>
</dbReference>
<dbReference type="GO" id="GO:0016491">
    <property type="term" value="F:oxidoreductase activity"/>
    <property type="evidence" value="ECO:0007669"/>
    <property type="project" value="UniProtKB-KW"/>
</dbReference>
<dbReference type="SUPFAM" id="SSF56176">
    <property type="entry name" value="FAD-binding/transporter-associated domain-like"/>
    <property type="match status" value="1"/>
</dbReference>
<dbReference type="PANTHER" id="PTHR42659:SF2">
    <property type="entry name" value="XANTHINE DEHYDROGENASE SUBUNIT C-RELATED"/>
    <property type="match status" value="1"/>
</dbReference>
<organism evidence="5">
    <name type="scientific">uncultured Desulfobacteraceae bacterium</name>
    <dbReference type="NCBI Taxonomy" id="218296"/>
    <lineage>
        <taxon>Bacteria</taxon>
        <taxon>Pseudomonadati</taxon>
        <taxon>Thermodesulfobacteriota</taxon>
        <taxon>Desulfobacteria</taxon>
        <taxon>Desulfobacterales</taxon>
        <taxon>Desulfobacteraceae</taxon>
        <taxon>environmental samples</taxon>
    </lineage>
</organism>
<keyword evidence="1" id="KW-0285">Flavoprotein</keyword>
<feature type="domain" description="FAD-binding PCMH-type" evidence="4">
    <location>
        <begin position="1"/>
        <end position="218"/>
    </location>
</feature>
<protein>
    <recommendedName>
        <fullName evidence="4">FAD-binding PCMH-type domain-containing protein</fullName>
    </recommendedName>
</protein>
<dbReference type="EMBL" id="CAACVI010000012">
    <property type="protein sequence ID" value="VEN73628.1"/>
    <property type="molecule type" value="Genomic_DNA"/>
</dbReference>
<proteinExistence type="predicted"/>
<dbReference type="InterPro" id="IPR016169">
    <property type="entry name" value="FAD-bd_PCMH_sub2"/>
</dbReference>
<dbReference type="Pfam" id="PF03450">
    <property type="entry name" value="CO_deh_flav_C"/>
    <property type="match status" value="1"/>
</dbReference>
<name>A0A484HEJ1_9BACT</name>
<dbReference type="PANTHER" id="PTHR42659">
    <property type="entry name" value="XANTHINE DEHYDROGENASE SUBUNIT C-RELATED"/>
    <property type="match status" value="1"/>
</dbReference>
<evidence type="ECO:0000259" key="4">
    <source>
        <dbReference type="PROSITE" id="PS51387"/>
    </source>
</evidence>
<dbReference type="SMART" id="SM01092">
    <property type="entry name" value="CO_deh_flav_C"/>
    <property type="match status" value="1"/>
</dbReference>
<dbReference type="InterPro" id="IPR016166">
    <property type="entry name" value="FAD-bd_PCMH"/>
</dbReference>
<dbReference type="AlphaFoldDB" id="A0A484HEJ1"/>
<dbReference type="InterPro" id="IPR002346">
    <property type="entry name" value="Mopterin_DH_FAD-bd"/>
</dbReference>
<reference evidence="5" key="1">
    <citation type="submission" date="2019-01" db="EMBL/GenBank/DDBJ databases">
        <authorList>
            <consortium name="Genoscope - CEA"/>
            <person name="William W."/>
        </authorList>
    </citation>
    <scope>NUCLEOTIDE SEQUENCE</scope>
    <source>
        <strain evidence="5">CR-1</strain>
    </source>
</reference>
<dbReference type="InterPro" id="IPR005107">
    <property type="entry name" value="CO_DH_flav_C"/>
</dbReference>
<evidence type="ECO:0000256" key="1">
    <source>
        <dbReference type="ARBA" id="ARBA00022630"/>
    </source>
</evidence>
<evidence type="ECO:0000313" key="5">
    <source>
        <dbReference type="EMBL" id="VEN73628.1"/>
    </source>
</evidence>
<accession>A0A484HEJ1</accession>
<dbReference type="Gene3D" id="3.30.43.10">
    <property type="entry name" value="Uridine Diphospho-n-acetylenolpyruvylglucosamine Reductase, domain 2"/>
    <property type="match status" value="1"/>
</dbReference>
<dbReference type="GO" id="GO:0071949">
    <property type="term" value="F:FAD binding"/>
    <property type="evidence" value="ECO:0007669"/>
    <property type="project" value="InterPro"/>
</dbReference>
<dbReference type="Gene3D" id="3.30.390.50">
    <property type="entry name" value="CO dehydrogenase flavoprotein, C-terminal domain"/>
    <property type="match status" value="1"/>
</dbReference>
<dbReference type="Gene3D" id="3.30.465.10">
    <property type="match status" value="1"/>
</dbReference>